<dbReference type="EMBL" id="JAMSHJ010000006">
    <property type="protein sequence ID" value="KAI5398685.1"/>
    <property type="molecule type" value="Genomic_DNA"/>
</dbReference>
<dbReference type="Proteomes" id="UP001058974">
    <property type="component" value="Chromosome 6"/>
</dbReference>
<feature type="domain" description="Agenet" evidence="1">
    <location>
        <begin position="15"/>
        <end position="84"/>
    </location>
</feature>
<dbReference type="PANTHER" id="PTHR31917:SF80">
    <property type="entry name" value="AGENET DOMAIN-CONTAINING PROTEIN-RELATED"/>
    <property type="match status" value="1"/>
</dbReference>
<reference evidence="2 3" key="1">
    <citation type="journal article" date="2022" name="Nat. Genet.">
        <title>Improved pea reference genome and pan-genome highlight genomic features and evolutionary characteristics.</title>
        <authorList>
            <person name="Yang T."/>
            <person name="Liu R."/>
            <person name="Luo Y."/>
            <person name="Hu S."/>
            <person name="Wang D."/>
            <person name="Wang C."/>
            <person name="Pandey M.K."/>
            <person name="Ge S."/>
            <person name="Xu Q."/>
            <person name="Li N."/>
            <person name="Li G."/>
            <person name="Huang Y."/>
            <person name="Saxena R.K."/>
            <person name="Ji Y."/>
            <person name="Li M."/>
            <person name="Yan X."/>
            <person name="He Y."/>
            <person name="Liu Y."/>
            <person name="Wang X."/>
            <person name="Xiang C."/>
            <person name="Varshney R.K."/>
            <person name="Ding H."/>
            <person name="Gao S."/>
            <person name="Zong X."/>
        </authorList>
    </citation>
    <scope>NUCLEOTIDE SEQUENCE [LARGE SCALE GENOMIC DNA]</scope>
    <source>
        <strain evidence="2 3">cv. Zhongwan 6</strain>
    </source>
</reference>
<proteinExistence type="predicted"/>
<organism evidence="2 3">
    <name type="scientific">Pisum sativum</name>
    <name type="common">Garden pea</name>
    <name type="synonym">Lathyrus oleraceus</name>
    <dbReference type="NCBI Taxonomy" id="3888"/>
    <lineage>
        <taxon>Eukaryota</taxon>
        <taxon>Viridiplantae</taxon>
        <taxon>Streptophyta</taxon>
        <taxon>Embryophyta</taxon>
        <taxon>Tracheophyta</taxon>
        <taxon>Spermatophyta</taxon>
        <taxon>Magnoliopsida</taxon>
        <taxon>eudicotyledons</taxon>
        <taxon>Gunneridae</taxon>
        <taxon>Pentapetalae</taxon>
        <taxon>rosids</taxon>
        <taxon>fabids</taxon>
        <taxon>Fabales</taxon>
        <taxon>Fabaceae</taxon>
        <taxon>Papilionoideae</taxon>
        <taxon>50 kb inversion clade</taxon>
        <taxon>NPAAA clade</taxon>
        <taxon>Hologalegina</taxon>
        <taxon>IRL clade</taxon>
        <taxon>Fabeae</taxon>
        <taxon>Lathyrus</taxon>
    </lineage>
</organism>
<dbReference type="InterPro" id="IPR014002">
    <property type="entry name" value="Agenet_dom_plant"/>
</dbReference>
<gene>
    <name evidence="2" type="ORF">KIW84_064165</name>
</gene>
<evidence type="ECO:0000259" key="1">
    <source>
        <dbReference type="SMART" id="SM00743"/>
    </source>
</evidence>
<comment type="caution">
    <text evidence="2">The sequence shown here is derived from an EMBL/GenBank/DDBJ whole genome shotgun (WGS) entry which is preliminary data.</text>
</comment>
<name>A0A9D4WAY0_PEA</name>
<dbReference type="AlphaFoldDB" id="A0A9D4WAY0"/>
<sequence>MTSKPTTCSSSAPSTIFIPRTLVAINNDVDRYYGSWFIGKIVGCLVGDKFVVEYEKIIEDDEGTKGLQETANLFQLRPIPPKEIIQDFQHGDEVEAYHNEGWWGLHLQIYSRGLYDSEIKETVRLKAPEIVSGDKGDFKFKPGKLFEEDPDILKWKDGGSKFIDFLDKCFKGAIATGFSLYKPYEDQLPCERSKSHFEDGREK</sequence>
<dbReference type="PANTHER" id="PTHR31917">
    <property type="entry name" value="AGENET DOMAIN-CONTAINING PROTEIN-RELATED"/>
    <property type="match status" value="1"/>
</dbReference>
<accession>A0A9D4WAY0</accession>
<protein>
    <recommendedName>
        <fullName evidence="1">Agenet domain-containing protein</fullName>
    </recommendedName>
</protein>
<dbReference type="SMART" id="SM00743">
    <property type="entry name" value="Agenet"/>
    <property type="match status" value="1"/>
</dbReference>
<dbReference type="InterPro" id="IPR008395">
    <property type="entry name" value="Agenet-like_dom"/>
</dbReference>
<dbReference type="Gramene" id="Psat06G0416500-T1">
    <property type="protein sequence ID" value="KAI5398685.1"/>
    <property type="gene ID" value="KIW84_064165"/>
</dbReference>
<evidence type="ECO:0000313" key="3">
    <source>
        <dbReference type="Proteomes" id="UP001058974"/>
    </source>
</evidence>
<dbReference type="Pfam" id="PF05641">
    <property type="entry name" value="Agenet"/>
    <property type="match status" value="1"/>
</dbReference>
<keyword evidence="3" id="KW-1185">Reference proteome</keyword>
<evidence type="ECO:0000313" key="2">
    <source>
        <dbReference type="EMBL" id="KAI5398685.1"/>
    </source>
</evidence>